<comment type="cofactor">
    <cofactor evidence="3">
        <name>Zn(2+)</name>
        <dbReference type="ChEBI" id="CHEBI:29105"/>
    </cofactor>
    <text evidence="3">Binds 2 Zn(2+) ions per subunit.</text>
</comment>
<dbReference type="InterPro" id="IPR010158">
    <property type="entry name" value="Amidase_Cbmase"/>
</dbReference>
<dbReference type="SUPFAM" id="SSF53187">
    <property type="entry name" value="Zn-dependent exopeptidases"/>
    <property type="match status" value="1"/>
</dbReference>
<comment type="caution">
    <text evidence="5">The sequence shown here is derived from an EMBL/GenBank/DDBJ whole genome shotgun (WGS) entry which is preliminary data.</text>
</comment>
<keyword evidence="2 5" id="KW-0378">Hydrolase</keyword>
<dbReference type="Proteomes" id="UP000550787">
    <property type="component" value="Unassembled WGS sequence"/>
</dbReference>
<name>A0A7W4I726_GLUDI</name>
<evidence type="ECO:0000256" key="3">
    <source>
        <dbReference type="PIRSR" id="PIRSR001235-1"/>
    </source>
</evidence>
<dbReference type="NCBIfam" id="NF009527">
    <property type="entry name" value="PRK12891.1"/>
    <property type="match status" value="1"/>
</dbReference>
<feature type="binding site" evidence="4">
    <location>
        <position position="219"/>
    </location>
    <ligand>
        <name>allantoate</name>
        <dbReference type="ChEBI" id="CHEBI:17536"/>
    </ligand>
</feature>
<evidence type="ECO:0000256" key="1">
    <source>
        <dbReference type="ARBA" id="ARBA00006153"/>
    </source>
</evidence>
<evidence type="ECO:0000313" key="5">
    <source>
        <dbReference type="EMBL" id="MBB2157456.1"/>
    </source>
</evidence>
<dbReference type="EMBL" id="JABEQG010000031">
    <property type="protein sequence ID" value="MBB2157456.1"/>
    <property type="molecule type" value="Genomic_DNA"/>
</dbReference>
<evidence type="ECO:0000256" key="4">
    <source>
        <dbReference type="PIRSR" id="PIRSR001235-2"/>
    </source>
</evidence>
<feature type="binding site" evidence="3">
    <location>
        <position position="128"/>
    </location>
    <ligand>
        <name>Zn(2+)</name>
        <dbReference type="ChEBI" id="CHEBI:29105"/>
        <label>2</label>
    </ligand>
</feature>
<evidence type="ECO:0000313" key="6">
    <source>
        <dbReference type="Proteomes" id="UP000550787"/>
    </source>
</evidence>
<dbReference type="GO" id="GO:0046872">
    <property type="term" value="F:metal ion binding"/>
    <property type="evidence" value="ECO:0007669"/>
    <property type="project" value="UniProtKB-KW"/>
</dbReference>
<dbReference type="PANTHER" id="PTHR32494">
    <property type="entry name" value="ALLANTOATE DEIMINASE-RELATED"/>
    <property type="match status" value="1"/>
</dbReference>
<feature type="binding site" evidence="3">
    <location>
        <position position="82"/>
    </location>
    <ligand>
        <name>Zn(2+)</name>
        <dbReference type="ChEBI" id="CHEBI:29105"/>
        <label>1</label>
    </ligand>
</feature>
<sequence>MTVMPPALDDARALFARLHTIGFDGLGMTRASYGDGENQAHALLADMARARGLLVRRDWAGNLFITLPGRDRTLPAVMTGSHLDTVPCGGNYDGAAGVLAGFSCLCGWVDAGYVPARDVVLIVTRAEESVWFPVSYIGSKSAFGLLEDSALAAVRRDDGQTLADHMRASGGQPDCIRTAPVLRPSDLACFVELHIEQGPVLPAAGVPVGIVTGICGSVRYRAATIHGRYAHSGATPRAFRADAVMAAATLMTVMQAEWRKVEAEGGEMTLTFGVCHTDAAQANFSAVAGRVDLSIDIRSRDHGLLERMEAALLAHTRAVEDEYGVQIDLGARTQSAPAAMDATLQAEAVALARKAGIPAVTLPSGAGHDAAIFAGQGVPTVMLFVRNANGSHNPYEAMEFEDFALATRLLERLLYRHAEQG</sequence>
<dbReference type="NCBIfam" id="TIGR01879">
    <property type="entry name" value="hydantase"/>
    <property type="match status" value="1"/>
</dbReference>
<dbReference type="SUPFAM" id="SSF55031">
    <property type="entry name" value="Bacterial exopeptidase dimerisation domain"/>
    <property type="match status" value="1"/>
</dbReference>
<keyword evidence="3" id="KW-0862">Zinc</keyword>
<proteinExistence type="inferred from homology"/>
<dbReference type="Gene3D" id="3.30.70.360">
    <property type="match status" value="1"/>
</dbReference>
<feature type="binding site" evidence="3">
    <location>
        <position position="392"/>
    </location>
    <ligand>
        <name>Zn(2+)</name>
        <dbReference type="ChEBI" id="CHEBI:29105"/>
        <label>2</label>
    </ligand>
</feature>
<accession>A0A7W4I726</accession>
<dbReference type="InterPro" id="IPR036264">
    <property type="entry name" value="Bact_exopeptidase_dim_dom"/>
</dbReference>
<feature type="binding site" evidence="4">
    <location>
        <position position="298"/>
    </location>
    <ligand>
        <name>allantoate</name>
        <dbReference type="ChEBI" id="CHEBI:17536"/>
    </ligand>
</feature>
<feature type="binding site" evidence="3">
    <location>
        <position position="93"/>
    </location>
    <ligand>
        <name>Zn(2+)</name>
        <dbReference type="ChEBI" id="CHEBI:29105"/>
        <label>1</label>
    </ligand>
</feature>
<dbReference type="PIRSF" id="PIRSF001235">
    <property type="entry name" value="Amidase_carbamoylase"/>
    <property type="match status" value="1"/>
</dbReference>
<dbReference type="PANTHER" id="PTHR32494:SF5">
    <property type="entry name" value="ALLANTOATE AMIDOHYDROLASE"/>
    <property type="match status" value="1"/>
</dbReference>
<reference evidence="5 6" key="1">
    <citation type="submission" date="2020-04" db="EMBL/GenBank/DDBJ databases">
        <title>Description of novel Gluconacetobacter.</title>
        <authorList>
            <person name="Sombolestani A."/>
        </authorList>
    </citation>
    <scope>NUCLEOTIDE SEQUENCE [LARGE SCALE GENOMIC DNA]</scope>
    <source>
        <strain evidence="5 6">LMG 7603</strain>
    </source>
</reference>
<dbReference type="Gene3D" id="3.40.630.10">
    <property type="entry name" value="Zn peptidases"/>
    <property type="match status" value="1"/>
</dbReference>
<gene>
    <name evidence="5" type="ORF">HLH33_14220</name>
</gene>
<dbReference type="Pfam" id="PF01546">
    <property type="entry name" value="Peptidase_M20"/>
    <property type="match status" value="1"/>
</dbReference>
<dbReference type="OMA" id="EESVWFP"/>
<comment type="similarity">
    <text evidence="1">Belongs to the peptidase M20 family.</text>
</comment>
<feature type="binding site" evidence="3">
    <location>
        <position position="93"/>
    </location>
    <ligand>
        <name>Zn(2+)</name>
        <dbReference type="ChEBI" id="CHEBI:29105"/>
        <label>2</label>
    </ligand>
</feature>
<evidence type="ECO:0000256" key="2">
    <source>
        <dbReference type="ARBA" id="ARBA00022801"/>
    </source>
</evidence>
<keyword evidence="3" id="KW-0479">Metal-binding</keyword>
<dbReference type="InterPro" id="IPR002933">
    <property type="entry name" value="Peptidase_M20"/>
</dbReference>
<protein>
    <submittedName>
        <fullName evidence="5">Zn-dependent hydrolase</fullName>
    </submittedName>
</protein>
<organism evidence="5 6">
    <name type="scientific">Gluconacetobacter diazotrophicus</name>
    <name type="common">Acetobacter diazotrophicus</name>
    <dbReference type="NCBI Taxonomy" id="33996"/>
    <lineage>
        <taxon>Bacteria</taxon>
        <taxon>Pseudomonadati</taxon>
        <taxon>Pseudomonadota</taxon>
        <taxon>Alphaproteobacteria</taxon>
        <taxon>Acetobacterales</taxon>
        <taxon>Acetobacteraceae</taxon>
        <taxon>Gluconacetobacter</taxon>
    </lineage>
</organism>
<dbReference type="AlphaFoldDB" id="A0A7W4I726"/>
<feature type="binding site" evidence="4">
    <location>
        <position position="283"/>
    </location>
    <ligand>
        <name>allantoate</name>
        <dbReference type="ChEBI" id="CHEBI:17536"/>
    </ligand>
</feature>
<feature type="binding site" evidence="3">
    <location>
        <position position="194"/>
    </location>
    <ligand>
        <name>Zn(2+)</name>
        <dbReference type="ChEBI" id="CHEBI:29105"/>
        <label>1</label>
    </ligand>
</feature>
<dbReference type="GO" id="GO:0016813">
    <property type="term" value="F:hydrolase activity, acting on carbon-nitrogen (but not peptide) bonds, in linear amidines"/>
    <property type="evidence" value="ECO:0007669"/>
    <property type="project" value="InterPro"/>
</dbReference>
<dbReference type="RefSeq" id="WP_012222448.1">
    <property type="nucleotide sequence ID" value="NZ_JABEQG010000031.1"/>
</dbReference>